<keyword evidence="4 7" id="KW-0812">Transmembrane</keyword>
<proteinExistence type="inferred from homology"/>
<keyword evidence="8" id="KW-0966">Cell projection</keyword>
<keyword evidence="5 7" id="KW-1133">Transmembrane helix</keyword>
<keyword evidence="8" id="KW-0969">Cilium</keyword>
<feature type="transmembrane region" description="Helical" evidence="7">
    <location>
        <begin position="176"/>
        <end position="199"/>
    </location>
</feature>
<feature type="transmembrane region" description="Helical" evidence="7">
    <location>
        <begin position="118"/>
        <end position="135"/>
    </location>
</feature>
<keyword evidence="6 7" id="KW-0472">Membrane</keyword>
<comment type="subcellular location">
    <subcellularLocation>
        <location evidence="1">Cell membrane</location>
        <topology evidence="1">Multi-pass membrane protein</topology>
    </subcellularLocation>
</comment>
<dbReference type="EMBL" id="JBGORX010000001">
    <property type="protein sequence ID" value="MFJ1268001.1"/>
    <property type="molecule type" value="Genomic_DNA"/>
</dbReference>
<dbReference type="PRINTS" id="PR00953">
    <property type="entry name" value="TYPE3IMRPROT"/>
</dbReference>
<accession>A0ABW8D840</accession>
<evidence type="ECO:0000256" key="6">
    <source>
        <dbReference type="ARBA" id="ARBA00023136"/>
    </source>
</evidence>
<reference evidence="8 9" key="1">
    <citation type="submission" date="2024-08" db="EMBL/GenBank/DDBJ databases">
        <title>Draft Genome Sequence of Legionella lytica strain DSB2004, Isolated From a Fire Sprinkler System.</title>
        <authorList>
            <person name="Everhart A.D."/>
            <person name="Kidane D.T."/>
            <person name="Farone A.L."/>
            <person name="Farone M.B."/>
        </authorList>
    </citation>
    <scope>NUCLEOTIDE SEQUENCE [LARGE SCALE GENOMIC DNA]</scope>
    <source>
        <strain evidence="8 9">DSB2004</strain>
    </source>
</reference>
<gene>
    <name evidence="8" type="ORF">ACD661_05490</name>
</gene>
<feature type="transmembrane region" description="Helical" evidence="7">
    <location>
        <begin position="205"/>
        <end position="225"/>
    </location>
</feature>
<evidence type="ECO:0000256" key="1">
    <source>
        <dbReference type="ARBA" id="ARBA00004651"/>
    </source>
</evidence>
<dbReference type="Proteomes" id="UP001615550">
    <property type="component" value="Unassembled WGS sequence"/>
</dbReference>
<evidence type="ECO:0000313" key="8">
    <source>
        <dbReference type="EMBL" id="MFJ1268001.1"/>
    </source>
</evidence>
<name>A0ABW8D840_9GAMM</name>
<feature type="transmembrane region" description="Helical" evidence="7">
    <location>
        <begin position="141"/>
        <end position="164"/>
    </location>
</feature>
<comment type="caution">
    <text evidence="8">The sequence shown here is derived from an EMBL/GenBank/DDBJ whole genome shotgun (WGS) entry which is preliminary data.</text>
</comment>
<evidence type="ECO:0000256" key="5">
    <source>
        <dbReference type="ARBA" id="ARBA00022989"/>
    </source>
</evidence>
<dbReference type="PANTHER" id="PTHR30065:SF1">
    <property type="entry name" value="SURFACE PRESENTATION OF ANTIGENS PROTEIN SPAR"/>
    <property type="match status" value="1"/>
</dbReference>
<feature type="transmembrane region" description="Helical" evidence="7">
    <location>
        <begin position="73"/>
        <end position="97"/>
    </location>
</feature>
<feature type="transmembrane region" description="Helical" evidence="7">
    <location>
        <begin position="6"/>
        <end position="25"/>
    </location>
</feature>
<dbReference type="RefSeq" id="WP_400186825.1">
    <property type="nucleotide sequence ID" value="NZ_JBGORX010000001.1"/>
</dbReference>
<dbReference type="InterPro" id="IPR002010">
    <property type="entry name" value="T3SS_IM_R"/>
</dbReference>
<protein>
    <submittedName>
        <fullName evidence="8">Flagellar biosynthetic protein FliR</fullName>
    </submittedName>
</protein>
<evidence type="ECO:0000256" key="4">
    <source>
        <dbReference type="ARBA" id="ARBA00022692"/>
    </source>
</evidence>
<dbReference type="Pfam" id="PF01311">
    <property type="entry name" value="Bac_export_1"/>
    <property type="match status" value="1"/>
</dbReference>
<comment type="similarity">
    <text evidence="2">Belongs to the FliR/MopE/SpaR family.</text>
</comment>
<sequence>MTLSLPWLNNLFFISIRLGTVLLFTPIQAIRYLPIHARLLFIFTLSMLLANYVPSAPSILSNNAILLGGLAEFANGLILATSLYAAFALFQIAGQLIDNQTGFNAAAIFNPSEHYQEALTSHLLSMLAVLFFFSLDGHQWLFKGLTFSFAIIPPGTLSLFAGFIPVTKQFGFMFSMAFIIASPIILALLAVELCGALITRNMPQVSTYFLTLPIKIMLGLFLLFMMMNYIAPITNTVFAQCFQSWQELMS</sequence>
<evidence type="ECO:0000256" key="2">
    <source>
        <dbReference type="ARBA" id="ARBA00009772"/>
    </source>
</evidence>
<keyword evidence="3" id="KW-1003">Cell membrane</keyword>
<organism evidence="8 9">
    <name type="scientific">Legionella lytica</name>
    <dbReference type="NCBI Taxonomy" id="96232"/>
    <lineage>
        <taxon>Bacteria</taxon>
        <taxon>Pseudomonadati</taxon>
        <taxon>Pseudomonadota</taxon>
        <taxon>Gammaproteobacteria</taxon>
        <taxon>Legionellales</taxon>
        <taxon>Legionellaceae</taxon>
        <taxon>Legionella</taxon>
    </lineage>
</organism>
<evidence type="ECO:0000256" key="3">
    <source>
        <dbReference type="ARBA" id="ARBA00022475"/>
    </source>
</evidence>
<feature type="transmembrane region" description="Helical" evidence="7">
    <location>
        <begin position="37"/>
        <end position="53"/>
    </location>
</feature>
<evidence type="ECO:0000313" key="9">
    <source>
        <dbReference type="Proteomes" id="UP001615550"/>
    </source>
</evidence>
<dbReference type="PANTHER" id="PTHR30065">
    <property type="entry name" value="FLAGELLAR BIOSYNTHETIC PROTEIN FLIR"/>
    <property type="match status" value="1"/>
</dbReference>
<evidence type="ECO:0000256" key="7">
    <source>
        <dbReference type="SAM" id="Phobius"/>
    </source>
</evidence>
<keyword evidence="8" id="KW-0282">Flagellum</keyword>
<keyword evidence="9" id="KW-1185">Reference proteome</keyword>